<keyword evidence="5" id="KW-1185">Reference proteome</keyword>
<evidence type="ECO:0008006" key="6">
    <source>
        <dbReference type="Google" id="ProtNLM"/>
    </source>
</evidence>
<sequence>MKKVIVLSTAAIAALMSMNASAIEIMARVVSSTPVLQQVAVPHQVCNNEAVVVQSQKSGAGALLGAVAGGAAGNAIGNGGGRAVATMLGLFGGAILGNNIEGSNNQVQNVQRCGTQTSYENRTSHFNVVYEYQGAQYNVQMPQDPGQYVRLQVTPVGGMNSGPQTYSQPTSPVYITPAQPVYVQPSVTYIQEAPVVYRAPVYYQRQSYVSPYYASPVGLSVNLGFGSGYRGGYGGHGGYGAYSGHGGYGGDRHWR</sequence>
<dbReference type="EMBL" id="CP051461">
    <property type="protein sequence ID" value="QJC57326.1"/>
    <property type="molecule type" value="Genomic_DNA"/>
</dbReference>
<evidence type="ECO:0000256" key="2">
    <source>
        <dbReference type="ARBA" id="ARBA00023136"/>
    </source>
</evidence>
<organism evidence="4 5">
    <name type="scientific">Polaromonas vacuolata</name>
    <dbReference type="NCBI Taxonomy" id="37448"/>
    <lineage>
        <taxon>Bacteria</taxon>
        <taxon>Pseudomonadati</taxon>
        <taxon>Pseudomonadota</taxon>
        <taxon>Betaproteobacteria</taxon>
        <taxon>Burkholderiales</taxon>
        <taxon>Comamonadaceae</taxon>
        <taxon>Polaromonas</taxon>
    </lineage>
</organism>
<keyword evidence="3" id="KW-0732">Signal</keyword>
<accession>A0A6H2HCY5</accession>
<dbReference type="AlphaFoldDB" id="A0A6H2HCY5"/>
<dbReference type="InterPro" id="IPR051407">
    <property type="entry name" value="Bact_OM_lipoprot/Surf_antigen"/>
</dbReference>
<evidence type="ECO:0000256" key="1">
    <source>
        <dbReference type="ARBA" id="ARBA00004370"/>
    </source>
</evidence>
<evidence type="ECO:0000313" key="4">
    <source>
        <dbReference type="EMBL" id="QJC57326.1"/>
    </source>
</evidence>
<comment type="subcellular location">
    <subcellularLocation>
        <location evidence="1">Membrane</location>
    </subcellularLocation>
</comment>
<dbReference type="KEGG" id="pvac:HC248_02650"/>
<dbReference type="PANTHER" id="PTHR35603">
    <property type="match status" value="1"/>
</dbReference>
<evidence type="ECO:0000256" key="3">
    <source>
        <dbReference type="SAM" id="SignalP"/>
    </source>
</evidence>
<feature type="signal peptide" evidence="3">
    <location>
        <begin position="1"/>
        <end position="22"/>
    </location>
</feature>
<feature type="chain" id="PRO_5026112097" description="Glycine zipper 2TM domain-containing protein" evidence="3">
    <location>
        <begin position="23"/>
        <end position="255"/>
    </location>
</feature>
<dbReference type="Proteomes" id="UP000502041">
    <property type="component" value="Chromosome"/>
</dbReference>
<name>A0A6H2HCY5_9BURK</name>
<dbReference type="PANTHER" id="PTHR35603:SF2">
    <property type="entry name" value="OUTER MEMBRANE LIPOPROTEIN"/>
    <property type="match status" value="1"/>
</dbReference>
<gene>
    <name evidence="4" type="ORF">HC248_02650</name>
</gene>
<proteinExistence type="predicted"/>
<evidence type="ECO:0000313" key="5">
    <source>
        <dbReference type="Proteomes" id="UP000502041"/>
    </source>
</evidence>
<reference evidence="4 5" key="1">
    <citation type="submission" date="2020-04" db="EMBL/GenBank/DDBJ databases">
        <title>Complete genome of a Psychrophilic, Marine, Gas Vacuolate Bacterium Polaromonas vacuolata KCTC 22033T.</title>
        <authorList>
            <person name="Hwang K."/>
            <person name="Kim K.M."/>
        </authorList>
    </citation>
    <scope>NUCLEOTIDE SEQUENCE [LARGE SCALE GENOMIC DNA]</scope>
    <source>
        <strain evidence="4 5">KCTC 22033</strain>
    </source>
</reference>
<keyword evidence="2" id="KW-0472">Membrane</keyword>
<dbReference type="RefSeq" id="WP_168922857.1">
    <property type="nucleotide sequence ID" value="NZ_CP051461.1"/>
</dbReference>
<dbReference type="GO" id="GO:0019867">
    <property type="term" value="C:outer membrane"/>
    <property type="evidence" value="ECO:0007669"/>
    <property type="project" value="InterPro"/>
</dbReference>
<protein>
    <recommendedName>
        <fullName evidence="6">Glycine zipper 2TM domain-containing protein</fullName>
    </recommendedName>
</protein>